<protein>
    <submittedName>
        <fullName evidence="2">Predicted protein</fullName>
    </submittedName>
</protein>
<dbReference type="EMBL" id="FP929139">
    <property type="protein sequence ID" value="CBY01953.1"/>
    <property type="molecule type" value="Genomic_DNA"/>
</dbReference>
<organism evidence="2 3">
    <name type="scientific">Leptosphaeria maculans (strain JN3 / isolate v23.1.3 / race Av1-4-5-6-7-8)</name>
    <name type="common">Blackleg fungus</name>
    <name type="synonym">Phoma lingam</name>
    <dbReference type="NCBI Taxonomy" id="985895"/>
    <lineage>
        <taxon>Eukaryota</taxon>
        <taxon>Fungi</taxon>
        <taxon>Dikarya</taxon>
        <taxon>Ascomycota</taxon>
        <taxon>Pezizomycotina</taxon>
        <taxon>Dothideomycetes</taxon>
        <taxon>Pleosporomycetidae</taxon>
        <taxon>Pleosporales</taxon>
        <taxon>Pleosporineae</taxon>
        <taxon>Leptosphaeriaceae</taxon>
        <taxon>Plenodomus</taxon>
        <taxon>Plenodomus lingam/Leptosphaeria maculans species complex</taxon>
    </lineage>
</organism>
<gene>
    <name evidence="2" type="ORF">LEMA_P007400.1</name>
</gene>
<keyword evidence="3" id="KW-1185">Reference proteome</keyword>
<dbReference type="RefSeq" id="XP_003845432.1">
    <property type="nucleotide sequence ID" value="XM_003845384.1"/>
</dbReference>
<feature type="region of interest" description="Disordered" evidence="1">
    <location>
        <begin position="1"/>
        <end position="20"/>
    </location>
</feature>
<dbReference type="AlphaFoldDB" id="E5AFG4"/>
<sequence length="202" mass="22027">MPIPSSDLGAQPPSLPHRQHRPNLKANLQREPCASRFTSLLSLAALALGWPCLSPDAGAGACFGEPGPVPQNRAGGYLAWPPASPVPSRRQQHWDQQREVLFRYRLPPVAVDAACRRVLISPRWGCEAHHRSAGRSKRSTCAAIPGTFADALSARISPAAGPEHVISHPNKTRKNACKRVLHVETIRGRAQYLAFTTSGFRR</sequence>
<reference evidence="3" key="1">
    <citation type="journal article" date="2011" name="Nat. Commun.">
        <title>Effector diversification within compartments of the Leptosphaeria maculans genome affected by Repeat-Induced Point mutations.</title>
        <authorList>
            <person name="Rouxel T."/>
            <person name="Grandaubert J."/>
            <person name="Hane J.K."/>
            <person name="Hoede C."/>
            <person name="van de Wouw A.P."/>
            <person name="Couloux A."/>
            <person name="Dominguez V."/>
            <person name="Anthouard V."/>
            <person name="Bally P."/>
            <person name="Bourras S."/>
            <person name="Cozijnsen A.J."/>
            <person name="Ciuffetti L.M."/>
            <person name="Degrave A."/>
            <person name="Dilmaghani A."/>
            <person name="Duret L."/>
            <person name="Fudal I."/>
            <person name="Goodwin S.B."/>
            <person name="Gout L."/>
            <person name="Glaser N."/>
            <person name="Linglin J."/>
            <person name="Kema G.H.J."/>
            <person name="Lapalu N."/>
            <person name="Lawrence C.B."/>
            <person name="May K."/>
            <person name="Meyer M."/>
            <person name="Ollivier B."/>
            <person name="Poulain J."/>
            <person name="Schoch C.L."/>
            <person name="Simon A."/>
            <person name="Spatafora J.W."/>
            <person name="Stachowiak A."/>
            <person name="Turgeon B.G."/>
            <person name="Tyler B.M."/>
            <person name="Vincent D."/>
            <person name="Weissenbach J."/>
            <person name="Amselem J."/>
            <person name="Quesneville H."/>
            <person name="Oliver R.P."/>
            <person name="Wincker P."/>
            <person name="Balesdent M.-H."/>
            <person name="Howlett B.J."/>
        </authorList>
    </citation>
    <scope>NUCLEOTIDE SEQUENCE [LARGE SCALE GENOMIC DNA]</scope>
    <source>
        <strain evidence="3">JN3 / isolate v23.1.3 / race Av1-4-5-6-7-8</strain>
    </source>
</reference>
<accession>E5AFG4</accession>
<name>E5AFG4_LEPMJ</name>
<evidence type="ECO:0000313" key="3">
    <source>
        <dbReference type="Proteomes" id="UP000002668"/>
    </source>
</evidence>
<dbReference type="GeneID" id="13286381"/>
<proteinExistence type="predicted"/>
<dbReference type="Proteomes" id="UP000002668">
    <property type="component" value="Genome"/>
</dbReference>
<evidence type="ECO:0000256" key="1">
    <source>
        <dbReference type="SAM" id="MobiDB-lite"/>
    </source>
</evidence>
<dbReference type="HOGENOM" id="CLU_1354841_0_0_1"/>
<evidence type="ECO:0000313" key="2">
    <source>
        <dbReference type="EMBL" id="CBY01953.1"/>
    </source>
</evidence>
<dbReference type="VEuPathDB" id="FungiDB:LEMA_P007400.1"/>
<dbReference type="InParanoid" id="E5AFG4"/>